<dbReference type="Proteomes" id="UP000078237">
    <property type="component" value="Unassembled WGS sequence"/>
</dbReference>
<dbReference type="EMBL" id="LCTW02000224">
    <property type="protein sequence ID" value="KXX76188.1"/>
    <property type="molecule type" value="Genomic_DNA"/>
</dbReference>
<dbReference type="AlphaFoldDB" id="A0A175VXB3"/>
<keyword evidence="1" id="KW-0732">Signal</keyword>
<proteinExistence type="predicted"/>
<evidence type="ECO:0000313" key="3">
    <source>
        <dbReference type="Proteomes" id="UP000078237"/>
    </source>
</evidence>
<dbReference type="VEuPathDB" id="FungiDB:MMYC01_208630"/>
<evidence type="ECO:0000256" key="1">
    <source>
        <dbReference type="SAM" id="SignalP"/>
    </source>
</evidence>
<gene>
    <name evidence="2" type="ORF">MMYC01_208630</name>
</gene>
<sequence>MMFKVTTVIAVASALLSSAQAAAVDAKSPLLARQNDVCPQNGESCGFFLLDSAQNAPCSEGIEQELEILTPTDNIYNSIYTIVNGVPTAWVRDCTPSGGCSRSGVNPSRAFCNNE</sequence>
<feature type="chain" id="PRO_5008043442" evidence="1">
    <location>
        <begin position="22"/>
        <end position="115"/>
    </location>
</feature>
<comment type="caution">
    <text evidence="2">The sequence shown here is derived from an EMBL/GenBank/DDBJ whole genome shotgun (WGS) entry which is preliminary data.</text>
</comment>
<feature type="signal peptide" evidence="1">
    <location>
        <begin position="1"/>
        <end position="21"/>
    </location>
</feature>
<name>A0A175VXB3_9PEZI</name>
<keyword evidence="3" id="KW-1185">Reference proteome</keyword>
<reference evidence="2 3" key="1">
    <citation type="journal article" date="2016" name="Genome Announc.">
        <title>Genome Sequence of Madurella mycetomatis mm55, Isolated from a Human Mycetoma Case in Sudan.</title>
        <authorList>
            <person name="Smit S."/>
            <person name="Derks M.F."/>
            <person name="Bervoets S."/>
            <person name="Fahal A."/>
            <person name="van Leeuwen W."/>
            <person name="van Belkum A."/>
            <person name="van de Sande W.W."/>
        </authorList>
    </citation>
    <scope>NUCLEOTIDE SEQUENCE [LARGE SCALE GENOMIC DNA]</scope>
    <source>
        <strain evidence="3">mm55</strain>
    </source>
</reference>
<evidence type="ECO:0000313" key="2">
    <source>
        <dbReference type="EMBL" id="KXX76188.1"/>
    </source>
</evidence>
<organism evidence="2 3">
    <name type="scientific">Madurella mycetomatis</name>
    <dbReference type="NCBI Taxonomy" id="100816"/>
    <lineage>
        <taxon>Eukaryota</taxon>
        <taxon>Fungi</taxon>
        <taxon>Dikarya</taxon>
        <taxon>Ascomycota</taxon>
        <taxon>Pezizomycotina</taxon>
        <taxon>Sordariomycetes</taxon>
        <taxon>Sordariomycetidae</taxon>
        <taxon>Sordariales</taxon>
        <taxon>Sordariales incertae sedis</taxon>
        <taxon>Madurella</taxon>
    </lineage>
</organism>
<accession>A0A175VXB3</accession>
<protein>
    <submittedName>
        <fullName evidence="2">Uncharacterized protein</fullName>
    </submittedName>
</protein>